<dbReference type="InterPro" id="IPR014722">
    <property type="entry name" value="Rib_uL2_dom2"/>
</dbReference>
<dbReference type="EMBL" id="FNQK01000009">
    <property type="protein sequence ID" value="SEA26689.1"/>
    <property type="molecule type" value="Genomic_DNA"/>
</dbReference>
<evidence type="ECO:0000259" key="10">
    <source>
        <dbReference type="SMART" id="SM00739"/>
    </source>
</evidence>
<comment type="function">
    <text evidence="8">One of two assembly initiator proteins, it binds directly to the 5'-end of the 23S rRNA, where it nucleates assembly of the 50S subunit.</text>
</comment>
<dbReference type="InterPro" id="IPR008991">
    <property type="entry name" value="Translation_prot_SH3-like_sf"/>
</dbReference>
<evidence type="ECO:0000256" key="6">
    <source>
        <dbReference type="ARBA" id="ARBA00035206"/>
    </source>
</evidence>
<dbReference type="HAMAP" id="MF_01326_B">
    <property type="entry name" value="Ribosomal_uL24_B"/>
    <property type="match status" value="1"/>
</dbReference>
<dbReference type="InterPro" id="IPR057264">
    <property type="entry name" value="Ribosomal_uL24_C"/>
</dbReference>
<evidence type="ECO:0000256" key="3">
    <source>
        <dbReference type="ARBA" id="ARBA00022884"/>
    </source>
</evidence>
<evidence type="ECO:0000256" key="2">
    <source>
        <dbReference type="ARBA" id="ARBA00022730"/>
    </source>
</evidence>
<dbReference type="GO" id="GO:0006412">
    <property type="term" value="P:translation"/>
    <property type="evidence" value="ECO:0007669"/>
    <property type="project" value="UniProtKB-UniRule"/>
</dbReference>
<evidence type="ECO:0000256" key="1">
    <source>
        <dbReference type="ARBA" id="ARBA00010618"/>
    </source>
</evidence>
<dbReference type="CDD" id="cd06089">
    <property type="entry name" value="KOW_RPL26"/>
    <property type="match status" value="1"/>
</dbReference>
<feature type="domain" description="KOW" evidence="10">
    <location>
        <begin position="5"/>
        <end position="32"/>
    </location>
</feature>
<dbReference type="PANTHER" id="PTHR12903">
    <property type="entry name" value="MITOCHONDRIAL RIBOSOMAL PROTEIN L24"/>
    <property type="match status" value="1"/>
</dbReference>
<dbReference type="PROSITE" id="PS01108">
    <property type="entry name" value="RIBOSOMAL_L24"/>
    <property type="match status" value="1"/>
</dbReference>
<organism evidence="11 12">
    <name type="scientific">Bizionia paragorgiae</name>
    <dbReference type="NCBI Taxonomy" id="283786"/>
    <lineage>
        <taxon>Bacteria</taxon>
        <taxon>Pseudomonadati</taxon>
        <taxon>Bacteroidota</taxon>
        <taxon>Flavobacteriia</taxon>
        <taxon>Flavobacteriales</taxon>
        <taxon>Flavobacteriaceae</taxon>
        <taxon>Bizionia</taxon>
    </lineage>
</organism>
<proteinExistence type="inferred from homology"/>
<dbReference type="NCBIfam" id="TIGR01079">
    <property type="entry name" value="rplX_bact"/>
    <property type="match status" value="1"/>
</dbReference>
<dbReference type="Pfam" id="PF17136">
    <property type="entry name" value="ribosomal_L24"/>
    <property type="match status" value="1"/>
</dbReference>
<keyword evidence="12" id="KW-1185">Reference proteome</keyword>
<evidence type="ECO:0000313" key="12">
    <source>
        <dbReference type="Proteomes" id="UP000198846"/>
    </source>
</evidence>
<dbReference type="OrthoDB" id="9807419at2"/>
<dbReference type="GO" id="GO:0019843">
    <property type="term" value="F:rRNA binding"/>
    <property type="evidence" value="ECO:0007669"/>
    <property type="project" value="UniProtKB-UniRule"/>
</dbReference>
<dbReference type="InterPro" id="IPR041988">
    <property type="entry name" value="Ribosomal_uL24_KOW"/>
</dbReference>
<evidence type="ECO:0000256" key="5">
    <source>
        <dbReference type="ARBA" id="ARBA00023274"/>
    </source>
</evidence>
<evidence type="ECO:0000313" key="11">
    <source>
        <dbReference type="EMBL" id="SEA26689.1"/>
    </source>
</evidence>
<keyword evidence="5 8" id="KW-0687">Ribonucleoprotein</keyword>
<dbReference type="RefSeq" id="WP_092133858.1">
    <property type="nucleotide sequence ID" value="NZ_FNQK01000009.1"/>
</dbReference>
<dbReference type="SMART" id="SM00739">
    <property type="entry name" value="KOW"/>
    <property type="match status" value="1"/>
</dbReference>
<evidence type="ECO:0000256" key="7">
    <source>
        <dbReference type="ARBA" id="ARBA00058688"/>
    </source>
</evidence>
<dbReference type="InterPro" id="IPR005824">
    <property type="entry name" value="KOW"/>
</dbReference>
<keyword evidence="4 8" id="KW-0689">Ribosomal protein</keyword>
<protein>
    <recommendedName>
        <fullName evidence="6 8">Large ribosomal subunit protein uL24</fullName>
    </recommendedName>
</protein>
<dbReference type="FunFam" id="2.30.30.30:FF:000004">
    <property type="entry name" value="50S ribosomal protein L24"/>
    <property type="match status" value="1"/>
</dbReference>
<dbReference type="InterPro" id="IPR005825">
    <property type="entry name" value="Ribosomal_uL24_CS"/>
</dbReference>
<evidence type="ECO:0000256" key="9">
    <source>
        <dbReference type="RuleBase" id="RU003477"/>
    </source>
</evidence>
<dbReference type="GO" id="GO:0003735">
    <property type="term" value="F:structural constituent of ribosome"/>
    <property type="evidence" value="ECO:0007669"/>
    <property type="project" value="InterPro"/>
</dbReference>
<dbReference type="Gene3D" id="2.30.30.30">
    <property type="match status" value="1"/>
</dbReference>
<dbReference type="GO" id="GO:1990904">
    <property type="term" value="C:ribonucleoprotein complex"/>
    <property type="evidence" value="ECO:0007669"/>
    <property type="project" value="UniProtKB-KW"/>
</dbReference>
<dbReference type="STRING" id="283786.SAMN04487990_10951"/>
<dbReference type="Pfam" id="PF00467">
    <property type="entry name" value="KOW"/>
    <property type="match status" value="1"/>
</dbReference>
<accession>A0A1H3ZSK6</accession>
<reference evidence="11 12" key="1">
    <citation type="submission" date="2016-10" db="EMBL/GenBank/DDBJ databases">
        <authorList>
            <person name="de Groot N.N."/>
        </authorList>
    </citation>
    <scope>NUCLEOTIDE SEQUENCE [LARGE SCALE GENOMIC DNA]</scope>
    <source>
        <strain evidence="11 12">DSM 23842</strain>
    </source>
</reference>
<comment type="subunit">
    <text evidence="8">Part of the 50S ribosomal subunit.</text>
</comment>
<keyword evidence="3 8" id="KW-0694">RNA-binding</keyword>
<dbReference type="InterPro" id="IPR003256">
    <property type="entry name" value="Ribosomal_uL24"/>
</dbReference>
<dbReference type="SUPFAM" id="SSF50104">
    <property type="entry name" value="Translation proteins SH3-like domain"/>
    <property type="match status" value="1"/>
</dbReference>
<comment type="function">
    <text evidence="7 8">One of the proteins that surrounds the polypeptide exit tunnel on the outside of the subunit.</text>
</comment>
<name>A0A1H3ZSK6_BIZPA</name>
<evidence type="ECO:0000256" key="4">
    <source>
        <dbReference type="ARBA" id="ARBA00022980"/>
    </source>
</evidence>
<comment type="similarity">
    <text evidence="1 8 9">Belongs to the universal ribosomal protein uL24 family.</text>
</comment>
<dbReference type="GO" id="GO:0005840">
    <property type="term" value="C:ribosome"/>
    <property type="evidence" value="ECO:0007669"/>
    <property type="project" value="UniProtKB-KW"/>
</dbReference>
<dbReference type="AlphaFoldDB" id="A0A1H3ZSK6"/>
<keyword evidence="2 8" id="KW-0699">rRNA-binding</keyword>
<gene>
    <name evidence="8" type="primary">rplX</name>
    <name evidence="11" type="ORF">SAMN04487990_10951</name>
</gene>
<evidence type="ECO:0000256" key="8">
    <source>
        <dbReference type="HAMAP-Rule" id="MF_01326"/>
    </source>
</evidence>
<dbReference type="Proteomes" id="UP000198846">
    <property type="component" value="Unassembled WGS sequence"/>
</dbReference>
<sequence length="103" mass="11111">MTKLKIKSGDTVKVIAGDHKGSEGVVQKVLTDKNKAIVEGVNMVKKHTKPSAQNPQGGIVEKEAPIQISNLSLLTSKGEATRVGFRVEGDKKVRFSKKSNEVI</sequence>